<dbReference type="Proteomes" id="UP000006854">
    <property type="component" value="Chromosome"/>
</dbReference>
<dbReference type="Pfam" id="PF07591">
    <property type="entry name" value="PT-HINT"/>
    <property type="match status" value="1"/>
</dbReference>
<dbReference type="OrthoDB" id="291011at2"/>
<feature type="domain" description="Hint" evidence="3">
    <location>
        <begin position="2124"/>
        <end position="2226"/>
    </location>
</feature>
<sequence>MRAWYAHPPLWTRRRERSIAVVLTSVLAVLLSLVTVPAADAVAGPHPKVWTPPNTRLDKTRSVEGSNDHGELGTSAAPGKKGSSRWRPARRAVPTGSATVTLSAPAAGKATDGKAAAGRKTPVTRAGGLPVAVADLGAPHRAAKAPSVSSAATVGVTVHDAAASKAAGAFGNLITVRGASPATDGGRSVRVELDVKTLEGTGDWHDRARLVSMPACALTTPAKAACRTRTPIVSGVDPITGKLTADITLPAASPQSAGAVLLSAEPAASGSGGSFAATPISPSASWSAGSNAGNFTYSYTLSLPTSIGGAAPSAMLGYDSSTVDGMTAASNSQSSWLGEGWNYHPGFISRQYTPCLKAGIDMSGDQCWAGQFLSLNLAGHSGQVVKDDQSGELRLQGDDGTKITPLTGLNNGAWNGEGFKVTTTDGTEYYFGANHLPGGDGSDPATKSVSTVPVYHPKAGDPCYSSAKGAASWCQMGWQWNLDHIVDLQGNLISYTYDPEVNHYARGGGQNNGTGSLTRYERYSLPRTVSYGQRLPEQIAAKGTLKPAVVMSFKAEERCLEAATDCEEADRTLDNKARWKDSPLDQACAAGGTCTVYGPTFWTSKRLAEVKTEVLVDGGYRTVDTWALKHSWSYPEDGTNSPTLWLDSIQRTGSNGKTATPLPPVSFTGIQMPNRVDEPVVTASRFYRPRMTEILTETGGRINIGYKDANAGCSRRNGPMPSAPETNTLPCMPVKWVKPGSPTNTKPSVDWFHKYLVGSISQESRVTSGVGRITEYEYGGGAAWHRNDSEFADEESRTWDNFRGYATVTTTTGNGTIADGPKSKSVATFLRGMGGQVTDTWGGTITDEEEYAGFVRETRTFESVAPDAKVLSGELSTPWRSEPTVTHTPSVSGVPKVTARFVNTAQVRERARLADGTWRETKREVTYDTDRTHAGRVLTVDVFGDVTKPEQRQCTQTSYTTGANAMLVELPYRVLTLAGGCGGTANAANTIADTHTLYDGRPLGTVGDRALQTSTEILTSYAADGSPRYRTTVKASFDKYGRQISTVDPNNKDTAHPDGSETKTAYTPSEGGLPTALTVTNPLGWSSTTTMDPGRGLPTRAVDENGHATDEEYDALGRLIAVWKPGRDKATQSPHQKFAYDLKLGRDGPAAITTQNIREDGSYGTSVQIHDGFGRIRQTQAMPPFGSVGRLISDAIFDSQGRQVKTTPSYFNKDSGPTATVFDPQDAQIPAQSWNEYDALGRVTVSKFMSYGQEQWRTSTTYAGADRVDVTPPEGGFASSTLTDALGRTTEVRQYKAGTPTGLYDATVTTYDVAGRVVLRKDSSNNEWRYTYDLLGQATSSSDPDSGELHRQFDATGRVASSTDARGRTSSFTYDLLGRQTAVYEGTDTTDASKKTLEWTYDGKKKGKPDSSTRFVNGVPYKATVNGYDIGYRPTGVSTVIPSSEGALAGTYTSSVTYTPVLGLPKTATLPAVTGAGLTAERLTHSYDVDGNFIGSSGKSVLVTDVQYDAFGRPTRTTVGPWGSQVVSTQLYDAATGRTVQSTLDKQTSDTTHVDLTSYTYNKVGSLTSSSTVQDGSTVDTQCFAYDYLGRLSAAWTDRAGTSTAPAPSVSGIGGCVNPHEPTAGNASARIGGPAPYWQSYGYDLTGNRTKLVRHDTTGDTAKDQTVDQTFATGRNTPTSAPDTGGGTGGPHALKTSKTTVGGEVRTASYQYDASGNTTAITDTSGTKKLTWNGEGRIEAVDDTASGSTKYVYDAGGSQLIRRTDKTVTLFLGADEITLDKGTGVVTDTRTYPGPGGLSITRVTKGGAAKLVYQASDPHGTNGVQFEAGTLLSTRRPSDPFGNARGTQPGAGVWAGSQGFVGGTIEGTGFTTLGARQYDPVTGRFLSVDPVFSEGDPQSWNGYAYADNNPVDNADPSGTCIPADDGSGRCMSAAAWSRYFNSGGGSGSTGTGSGSQTDTGSTPATTQAKNDNAAKQAAAAEALRQKQAADEALAKAKQQREELMSKIVDVVGDLIGFNDARDCFTKGDVMGCVNTALNFVPWSKVFKAVKVGIKAFKLWKEGEKAYDAIRSAQRISREAEEALVVARKTADEAASAESAAMKAEAEAAQAAKSADTPGSCPLKRHSFPAGTAVKLADGTTKPIEQVKEGDQVLATDPQTGVTRAETVEQLIVTPDDKEFTDLVLTSTDGKAGGLTTTWHHPFWDATTKRWTNASELKPGGKLRTPDGTLITVSGVRNYHQAVVTYDLTVERLHTYYVLAGTAPVLVHNCGDDEASDELLDLADANIGNSQVAAEIETSGGDIARDISQPRAGGSLHPIVQSAVDATGHHGGCAEVGCVNQLVDRIVQRGGNVDELIGSRVTPIKIGGRDFPMEEHTEAIPPCQSCVAFLKQFGIG</sequence>
<feature type="compositionally biased region" description="Basic and acidic residues" evidence="2">
    <location>
        <begin position="56"/>
        <end position="71"/>
    </location>
</feature>
<evidence type="ECO:0000313" key="5">
    <source>
        <dbReference type="Proteomes" id="UP000006854"/>
    </source>
</evidence>
<dbReference type="SUPFAM" id="SSF51294">
    <property type="entry name" value="Hedgehog/intein (Hint) domain"/>
    <property type="match status" value="1"/>
</dbReference>
<dbReference type="InterPro" id="IPR050708">
    <property type="entry name" value="T6SS_VgrG/RHS"/>
</dbReference>
<feature type="compositionally biased region" description="Polar residues" evidence="2">
    <location>
        <begin position="1077"/>
        <end position="1091"/>
    </location>
</feature>
<dbReference type="Gene3D" id="2.180.10.10">
    <property type="entry name" value="RHS repeat-associated core"/>
    <property type="match status" value="2"/>
</dbReference>
<evidence type="ECO:0000256" key="1">
    <source>
        <dbReference type="SAM" id="Coils"/>
    </source>
</evidence>
<feature type="compositionally biased region" description="Polar residues" evidence="2">
    <location>
        <begin position="1669"/>
        <end position="1682"/>
    </location>
</feature>
<dbReference type="eggNOG" id="COG3209">
    <property type="taxonomic scope" value="Bacteria"/>
</dbReference>
<dbReference type="STRING" id="953739.SVEN_0642"/>
<protein>
    <recommendedName>
        <fullName evidence="3">Hint domain-containing protein</fullName>
    </recommendedName>
</protein>
<evidence type="ECO:0000256" key="2">
    <source>
        <dbReference type="SAM" id="MobiDB-lite"/>
    </source>
</evidence>
<dbReference type="Pfam" id="PF05593">
    <property type="entry name" value="RHS_repeat"/>
    <property type="match status" value="1"/>
</dbReference>
<dbReference type="EMBL" id="FR845719">
    <property type="protein sequence ID" value="CCA53929.1"/>
    <property type="molecule type" value="Genomic_DNA"/>
</dbReference>
<dbReference type="InterPro" id="IPR022385">
    <property type="entry name" value="Rhs_assc_core"/>
</dbReference>
<dbReference type="PROSITE" id="PS50818">
    <property type="entry name" value="INTEIN_C_TER"/>
    <property type="match status" value="1"/>
</dbReference>
<keyword evidence="5" id="KW-1185">Reference proteome</keyword>
<evidence type="ECO:0000259" key="3">
    <source>
        <dbReference type="SMART" id="SM00306"/>
    </source>
</evidence>
<feature type="region of interest" description="Disordered" evidence="2">
    <location>
        <begin position="1669"/>
        <end position="1701"/>
    </location>
</feature>
<reference evidence="4 5" key="1">
    <citation type="journal article" date="2011" name="BMC Genomics">
        <title>Genome-wide analysis of the role of GlnR in Streptomyces venezuelae provides new insights into global nitrogen regulation in actinomycetes.</title>
        <authorList>
            <person name="Pullan S.T."/>
            <person name="Bibb M.J."/>
            <person name="Merrick M."/>
        </authorList>
    </citation>
    <scope>NUCLEOTIDE SEQUENCE [LARGE SCALE GENOMIC DNA]</scope>
    <source>
        <strain evidence="4">ATCC 10712</strain>
    </source>
</reference>
<feature type="compositionally biased region" description="Gly residues" evidence="2">
    <location>
        <begin position="1944"/>
        <end position="1953"/>
    </location>
</feature>
<dbReference type="InterPro" id="IPR031325">
    <property type="entry name" value="RHS_repeat"/>
</dbReference>
<feature type="compositionally biased region" description="Low complexity" evidence="2">
    <location>
        <begin position="1954"/>
        <end position="1981"/>
    </location>
</feature>
<dbReference type="NCBIfam" id="TIGR01643">
    <property type="entry name" value="YD_repeat_2x"/>
    <property type="match status" value="3"/>
</dbReference>
<feature type="region of interest" description="Disordered" evidence="2">
    <location>
        <begin position="1944"/>
        <end position="1981"/>
    </location>
</feature>
<dbReference type="KEGG" id="sve:SVEN_0642"/>
<dbReference type="InterPro" id="IPR006530">
    <property type="entry name" value="YD"/>
</dbReference>
<dbReference type="PATRIC" id="fig|953739.5.peg.2689"/>
<dbReference type="PANTHER" id="PTHR32305">
    <property type="match status" value="1"/>
</dbReference>
<dbReference type="Gene3D" id="2.170.16.10">
    <property type="entry name" value="Hedgehog/Intein (Hint) domain"/>
    <property type="match status" value="1"/>
</dbReference>
<dbReference type="InterPro" id="IPR003587">
    <property type="entry name" value="Hint_dom_N"/>
</dbReference>
<keyword evidence="1" id="KW-0175">Coiled coil</keyword>
<organism evidence="4 5">
    <name type="scientific">Streptomyces venezuelae (strain ATCC 10712 / CBS 650.69 / DSM 40230 / JCM 4526 / NBRC 13096 / PD 04745)</name>
    <dbReference type="NCBI Taxonomy" id="953739"/>
    <lineage>
        <taxon>Bacteria</taxon>
        <taxon>Bacillati</taxon>
        <taxon>Actinomycetota</taxon>
        <taxon>Actinomycetes</taxon>
        <taxon>Kitasatosporales</taxon>
        <taxon>Streptomycetaceae</taxon>
        <taxon>Streptomyces</taxon>
    </lineage>
</organism>
<feature type="coiled-coil region" evidence="1">
    <location>
        <begin position="2086"/>
        <end position="2113"/>
    </location>
</feature>
<evidence type="ECO:0000313" key="4">
    <source>
        <dbReference type="EMBL" id="CCA53929.1"/>
    </source>
</evidence>
<dbReference type="NCBIfam" id="TIGR01443">
    <property type="entry name" value="intein_Cterm"/>
    <property type="match status" value="1"/>
</dbReference>
<dbReference type="PANTHER" id="PTHR32305:SF17">
    <property type="entry name" value="TRNA NUCLEASE WAPA"/>
    <property type="match status" value="1"/>
</dbReference>
<dbReference type="SMART" id="SM00306">
    <property type="entry name" value="HintN"/>
    <property type="match status" value="1"/>
</dbReference>
<gene>
    <name evidence="4" type="ordered locus">SVEN_0642</name>
</gene>
<dbReference type="InterPro" id="IPR036844">
    <property type="entry name" value="Hint_dom_sf"/>
</dbReference>
<proteinExistence type="predicted"/>
<dbReference type="HOGENOM" id="CLU_000662_1_0_11"/>
<feature type="region of interest" description="Disordered" evidence="2">
    <location>
        <begin position="1044"/>
        <end position="1108"/>
    </location>
</feature>
<dbReference type="InterPro" id="IPR030934">
    <property type="entry name" value="Intein_C"/>
</dbReference>
<feature type="compositionally biased region" description="Basic and acidic residues" evidence="2">
    <location>
        <begin position="1050"/>
        <end position="1061"/>
    </location>
</feature>
<dbReference type="NCBIfam" id="TIGR03696">
    <property type="entry name" value="Rhs_assc_core"/>
    <property type="match status" value="1"/>
</dbReference>
<accession>F2R8L1</accession>
<name>F2R8L1_STRVP</name>
<feature type="compositionally biased region" description="Low complexity" evidence="2">
    <location>
        <begin position="104"/>
        <end position="120"/>
    </location>
</feature>
<dbReference type="CDD" id="cd00081">
    <property type="entry name" value="Hint"/>
    <property type="match status" value="1"/>
</dbReference>
<feature type="region of interest" description="Disordered" evidence="2">
    <location>
        <begin position="43"/>
        <end position="122"/>
    </location>
</feature>